<dbReference type="AlphaFoldDB" id="A0A6J6WEE3"/>
<sequence length="341" mass="34137">MKLGPRSLSTLAFVCTSAFVIASGPVGASTTRAHETGATGASGVTATAPLTVTPAPLPKAGSVVKAKGVTRTVLAVAEPDNSPGQVLYMTRVKIAPKTKLSEHFHSGVQVARVESGVLTYKILSGTATVTRSNGAVKKFTGPTTASLRKGDSIIETSSLVHFGSNKTNKPVVILTALLINQGAGLSTPVGSAVAGTRVVLPAELVITSKDIVTFGVNDLNTMGTVVEVGSGILEGVGGSLTGVRATLNATFLVNYLSGNGTWNATMTMSFTDGSTISGTISGATIATKDGGAVFGGTIGVLGGTGIYKGVTGGTGIYTGSRSGALGATSLQTRTELHVLGL</sequence>
<dbReference type="InterPro" id="IPR014710">
    <property type="entry name" value="RmlC-like_jellyroll"/>
</dbReference>
<evidence type="ECO:0000313" key="1">
    <source>
        <dbReference type="EMBL" id="CAB4780637.1"/>
    </source>
</evidence>
<proteinExistence type="predicted"/>
<reference evidence="1" key="1">
    <citation type="submission" date="2020-05" db="EMBL/GenBank/DDBJ databases">
        <authorList>
            <person name="Chiriac C."/>
            <person name="Salcher M."/>
            <person name="Ghai R."/>
            <person name="Kavagutti S V."/>
        </authorList>
    </citation>
    <scope>NUCLEOTIDE SEQUENCE</scope>
</reference>
<gene>
    <name evidence="1" type="ORF">UFOPK2925_00836</name>
</gene>
<protein>
    <submittedName>
        <fullName evidence="1">Unannotated protein</fullName>
    </submittedName>
</protein>
<name>A0A6J6WEE3_9ZZZZ</name>
<dbReference type="SUPFAM" id="SSF51182">
    <property type="entry name" value="RmlC-like cupins"/>
    <property type="match status" value="1"/>
</dbReference>
<dbReference type="InterPro" id="IPR011051">
    <property type="entry name" value="RmlC_Cupin_sf"/>
</dbReference>
<dbReference type="EMBL" id="CAEZZU010000114">
    <property type="protein sequence ID" value="CAB4780637.1"/>
    <property type="molecule type" value="Genomic_DNA"/>
</dbReference>
<organism evidence="1">
    <name type="scientific">freshwater metagenome</name>
    <dbReference type="NCBI Taxonomy" id="449393"/>
    <lineage>
        <taxon>unclassified sequences</taxon>
        <taxon>metagenomes</taxon>
        <taxon>ecological metagenomes</taxon>
    </lineage>
</organism>
<accession>A0A6J6WEE3</accession>
<dbReference type="Gene3D" id="2.60.120.10">
    <property type="entry name" value="Jelly Rolls"/>
    <property type="match status" value="1"/>
</dbReference>